<keyword evidence="2" id="KW-0378">Hydrolase</keyword>
<dbReference type="SUPFAM" id="SSF54637">
    <property type="entry name" value="Thioesterase/thiol ester dehydrase-isomerase"/>
    <property type="match status" value="1"/>
</dbReference>
<dbReference type="GO" id="GO:0047617">
    <property type="term" value="F:fatty acyl-CoA hydrolase activity"/>
    <property type="evidence" value="ECO:0007669"/>
    <property type="project" value="TreeGrafter"/>
</dbReference>
<dbReference type="Pfam" id="PF13279">
    <property type="entry name" value="4HBT_2"/>
    <property type="match status" value="1"/>
</dbReference>
<evidence type="ECO:0000313" key="3">
    <source>
        <dbReference type="EMBL" id="SVA00017.1"/>
    </source>
</evidence>
<sequence>MPECHRHPVKVRFYELDPYGHLNHSVYVQLFETGRIELLDSVGLGLHDLEEQGYRFVVSRIETRFLASAVGGDSLVIETGVVENRRASSRWGQRILRGDKVLATQEVLAAVTDTGGRPVRPPAFIGEALASFTIGQDGAS</sequence>
<organism evidence="3">
    <name type="scientific">marine metagenome</name>
    <dbReference type="NCBI Taxonomy" id="408172"/>
    <lineage>
        <taxon>unclassified sequences</taxon>
        <taxon>metagenomes</taxon>
        <taxon>ecological metagenomes</taxon>
    </lineage>
</organism>
<dbReference type="InterPro" id="IPR029069">
    <property type="entry name" value="HotDog_dom_sf"/>
</dbReference>
<proteinExistence type="inferred from homology"/>
<dbReference type="PANTHER" id="PTHR31793:SF27">
    <property type="entry name" value="NOVEL THIOESTERASE SUPERFAMILY DOMAIN AND SAPOSIN A-TYPE DOMAIN CONTAINING PROTEIN (0610012H03RIK)"/>
    <property type="match status" value="1"/>
</dbReference>
<comment type="similarity">
    <text evidence="1">Belongs to the 4-hydroxybenzoyl-CoA thioesterase family.</text>
</comment>
<evidence type="ECO:0000256" key="1">
    <source>
        <dbReference type="ARBA" id="ARBA00005953"/>
    </source>
</evidence>
<gene>
    <name evidence="3" type="ORF">METZ01_LOCUS52871</name>
</gene>
<name>A0A381SCQ2_9ZZZZ</name>
<protein>
    <submittedName>
        <fullName evidence="3">Uncharacterized protein</fullName>
    </submittedName>
</protein>
<dbReference type="EMBL" id="UINC01002760">
    <property type="protein sequence ID" value="SVA00017.1"/>
    <property type="molecule type" value="Genomic_DNA"/>
</dbReference>
<dbReference type="InterPro" id="IPR050563">
    <property type="entry name" value="4-hydroxybenzoyl-CoA_TE"/>
</dbReference>
<dbReference type="AlphaFoldDB" id="A0A381SCQ2"/>
<reference evidence="3" key="1">
    <citation type="submission" date="2018-05" db="EMBL/GenBank/DDBJ databases">
        <authorList>
            <person name="Lanie J.A."/>
            <person name="Ng W.-L."/>
            <person name="Kazmierczak K.M."/>
            <person name="Andrzejewski T.M."/>
            <person name="Davidsen T.M."/>
            <person name="Wayne K.J."/>
            <person name="Tettelin H."/>
            <person name="Glass J.I."/>
            <person name="Rusch D."/>
            <person name="Podicherti R."/>
            <person name="Tsui H.-C.T."/>
            <person name="Winkler M.E."/>
        </authorList>
    </citation>
    <scope>NUCLEOTIDE SEQUENCE</scope>
</reference>
<dbReference type="PANTHER" id="PTHR31793">
    <property type="entry name" value="4-HYDROXYBENZOYL-COA THIOESTERASE FAMILY MEMBER"/>
    <property type="match status" value="1"/>
</dbReference>
<evidence type="ECO:0000256" key="2">
    <source>
        <dbReference type="ARBA" id="ARBA00022801"/>
    </source>
</evidence>
<dbReference type="InterPro" id="IPR006684">
    <property type="entry name" value="YbgC/YbaW"/>
</dbReference>
<dbReference type="PIRSF" id="PIRSF003230">
    <property type="entry name" value="YbgC"/>
    <property type="match status" value="1"/>
</dbReference>
<accession>A0A381SCQ2</accession>
<dbReference type="CDD" id="cd00586">
    <property type="entry name" value="4HBT"/>
    <property type="match status" value="1"/>
</dbReference>
<dbReference type="Gene3D" id="3.10.129.10">
    <property type="entry name" value="Hotdog Thioesterase"/>
    <property type="match status" value="1"/>
</dbReference>